<dbReference type="FunFam" id="3.90.70.10:FF:000005">
    <property type="entry name" value="Ubiquitin carboxyl-terminal hydrolase 7"/>
    <property type="match status" value="1"/>
</dbReference>
<dbReference type="InterPro" id="IPR008974">
    <property type="entry name" value="TRAF-like"/>
</dbReference>
<dbReference type="GO" id="GO:0140492">
    <property type="term" value="F:metal-dependent deubiquitinase activity"/>
    <property type="evidence" value="ECO:0007669"/>
    <property type="project" value="UniProtKB-ARBA"/>
</dbReference>
<dbReference type="InterPro" id="IPR001394">
    <property type="entry name" value="Peptidase_C19_UCH"/>
</dbReference>
<dbReference type="Gene3D" id="3.90.70.10">
    <property type="entry name" value="Cysteine proteinases"/>
    <property type="match status" value="1"/>
</dbReference>
<dbReference type="PROSITE" id="PS00973">
    <property type="entry name" value="USP_2"/>
    <property type="match status" value="1"/>
</dbReference>
<evidence type="ECO:0000256" key="6">
    <source>
        <dbReference type="ARBA" id="ARBA00022786"/>
    </source>
</evidence>
<evidence type="ECO:0000256" key="5">
    <source>
        <dbReference type="ARBA" id="ARBA00022670"/>
    </source>
</evidence>
<reference evidence="12 13" key="1">
    <citation type="journal article" date="2017" name="G3 (Bethesda)">
        <title>First Draft Genome Sequence of the Pathogenic Fungus Lomentospora prolificans (Formerly Scedosporium prolificans).</title>
        <authorList>
            <person name="Luo R."/>
            <person name="Zimin A."/>
            <person name="Workman R."/>
            <person name="Fan Y."/>
            <person name="Pertea G."/>
            <person name="Grossman N."/>
            <person name="Wear M.P."/>
            <person name="Jia B."/>
            <person name="Miller H."/>
            <person name="Casadevall A."/>
            <person name="Timp W."/>
            <person name="Zhang S.X."/>
            <person name="Salzberg S.L."/>
        </authorList>
    </citation>
    <scope>NUCLEOTIDE SEQUENCE [LARGE SCALE GENOMIC DNA]</scope>
    <source>
        <strain evidence="12 13">JHH-5317</strain>
    </source>
</reference>
<accession>A0A2N3NEF0</accession>
<dbReference type="GO" id="GO:0016579">
    <property type="term" value="P:protein deubiquitination"/>
    <property type="evidence" value="ECO:0007669"/>
    <property type="project" value="InterPro"/>
</dbReference>
<evidence type="ECO:0000313" key="13">
    <source>
        <dbReference type="Proteomes" id="UP000233524"/>
    </source>
</evidence>
<dbReference type="PROSITE" id="PS50144">
    <property type="entry name" value="MATH"/>
    <property type="match status" value="1"/>
</dbReference>
<dbReference type="PROSITE" id="PS50235">
    <property type="entry name" value="USP_3"/>
    <property type="match status" value="1"/>
</dbReference>
<dbReference type="GO" id="GO:0005634">
    <property type="term" value="C:nucleus"/>
    <property type="evidence" value="ECO:0007669"/>
    <property type="project" value="UniProtKB-SubCell"/>
</dbReference>
<keyword evidence="5" id="KW-0645">Protease</keyword>
<dbReference type="SUPFAM" id="SSF54001">
    <property type="entry name" value="Cysteine proteinases"/>
    <property type="match status" value="1"/>
</dbReference>
<keyword evidence="9" id="KW-0539">Nucleus</keyword>
<dbReference type="Pfam" id="PF22486">
    <property type="entry name" value="MATH_2"/>
    <property type="match status" value="1"/>
</dbReference>
<dbReference type="Pfam" id="PF14533">
    <property type="entry name" value="USP7_C2"/>
    <property type="match status" value="1"/>
</dbReference>
<dbReference type="CDD" id="cd02659">
    <property type="entry name" value="peptidase_C19C"/>
    <property type="match status" value="1"/>
</dbReference>
<comment type="similarity">
    <text evidence="3">Belongs to the peptidase C19 family.</text>
</comment>
<dbReference type="FunFam" id="2.60.210.10:FF:000011">
    <property type="entry name" value="Ubiquitin carboxyl-terminal hydrolase 7"/>
    <property type="match status" value="1"/>
</dbReference>
<dbReference type="GO" id="GO:0004175">
    <property type="term" value="F:endopeptidase activity"/>
    <property type="evidence" value="ECO:0007669"/>
    <property type="project" value="UniProtKB-ARBA"/>
</dbReference>
<evidence type="ECO:0000256" key="7">
    <source>
        <dbReference type="ARBA" id="ARBA00022801"/>
    </source>
</evidence>
<keyword evidence="6" id="KW-0833">Ubl conjugation pathway</keyword>
<dbReference type="OrthoDB" id="289038at2759"/>
<dbReference type="EMBL" id="NLAX01000008">
    <property type="protein sequence ID" value="PKS10856.1"/>
    <property type="molecule type" value="Genomic_DNA"/>
</dbReference>
<gene>
    <name evidence="12" type="ORF">jhhlp_002613</name>
</gene>
<feature type="domain" description="USP" evidence="11">
    <location>
        <begin position="219"/>
        <end position="540"/>
    </location>
</feature>
<dbReference type="Pfam" id="PF12436">
    <property type="entry name" value="USP7_ICP0_bdg"/>
    <property type="match status" value="1"/>
</dbReference>
<evidence type="ECO:0000313" key="12">
    <source>
        <dbReference type="EMBL" id="PKS10856.1"/>
    </source>
</evidence>
<evidence type="ECO:0000256" key="4">
    <source>
        <dbReference type="ARBA" id="ARBA00012759"/>
    </source>
</evidence>
<dbReference type="InterPro" id="IPR029346">
    <property type="entry name" value="USP_C"/>
</dbReference>
<dbReference type="GO" id="GO:0004843">
    <property type="term" value="F:cysteine-type deubiquitinase activity"/>
    <property type="evidence" value="ECO:0007669"/>
    <property type="project" value="UniProtKB-EC"/>
</dbReference>
<dbReference type="SUPFAM" id="SSF49599">
    <property type="entry name" value="TRAF domain-like"/>
    <property type="match status" value="1"/>
</dbReference>
<organism evidence="12 13">
    <name type="scientific">Lomentospora prolificans</name>
    <dbReference type="NCBI Taxonomy" id="41688"/>
    <lineage>
        <taxon>Eukaryota</taxon>
        <taxon>Fungi</taxon>
        <taxon>Dikarya</taxon>
        <taxon>Ascomycota</taxon>
        <taxon>Pezizomycotina</taxon>
        <taxon>Sordariomycetes</taxon>
        <taxon>Hypocreomycetidae</taxon>
        <taxon>Microascales</taxon>
        <taxon>Microascaceae</taxon>
        <taxon>Lomentospora</taxon>
    </lineage>
</organism>
<dbReference type="InterPro" id="IPR002083">
    <property type="entry name" value="MATH/TRAF_dom"/>
</dbReference>
<dbReference type="InterPro" id="IPR024729">
    <property type="entry name" value="USP7_ICP0-binding_dom"/>
</dbReference>
<evidence type="ECO:0000259" key="11">
    <source>
        <dbReference type="PROSITE" id="PS50235"/>
    </source>
</evidence>
<dbReference type="InterPro" id="IPR018200">
    <property type="entry name" value="USP_CS"/>
</dbReference>
<dbReference type="PANTHER" id="PTHR24006">
    <property type="entry name" value="UBIQUITIN CARBOXYL-TERMINAL HYDROLASE"/>
    <property type="match status" value="1"/>
</dbReference>
<evidence type="ECO:0000256" key="1">
    <source>
        <dbReference type="ARBA" id="ARBA00000707"/>
    </source>
</evidence>
<dbReference type="InterPro" id="IPR050164">
    <property type="entry name" value="Peptidase_C19"/>
</dbReference>
<dbReference type="SMART" id="SM00061">
    <property type="entry name" value="MATH"/>
    <property type="match status" value="1"/>
</dbReference>
<dbReference type="AlphaFoldDB" id="A0A2N3NEF0"/>
<feature type="domain" description="MATH" evidence="10">
    <location>
        <begin position="63"/>
        <end position="193"/>
    </location>
</feature>
<dbReference type="Gene3D" id="2.60.210.10">
    <property type="entry name" value="Apoptosis, Tumor Necrosis Factor Receptor Associated Protein 2, Chain A"/>
    <property type="match status" value="1"/>
</dbReference>
<dbReference type="EC" id="3.4.19.12" evidence="4"/>
<comment type="catalytic activity">
    <reaction evidence="1">
        <text>Thiol-dependent hydrolysis of ester, thioester, amide, peptide and isopeptide bonds formed by the C-terminal Gly of ubiquitin (a 76-residue protein attached to proteins as an intracellular targeting signal).</text>
        <dbReference type="EC" id="3.4.19.12"/>
    </reaction>
</comment>
<dbReference type="STRING" id="41688.A0A2N3NEF0"/>
<sequence length="1166" mass="134964">MMIDSDDYVGVNMSEKDQVAVINTDMPDAEVDQLHDLPTADDYEAMKEVVLPPLLEEPEIVEDAVHTWSIESWTSMSRKEHGPIFQAGGYPWRILLFPYGNNVDQCSIYVEHGFDPSDIPENWSCCVQFALVLWNPNDPSLYTFHHAHHRFTKEEGDWGFTRFVELRRMFNTPWERGSRPLCENEAANITVYLRVVRDETGVLWHNFNNYDSKKETGYVGLKNQGATCYLNSLLQSLYFTNAFRKAIYEIPTENDASMSNSAYTLQRLFYQLQTSDAAVSTNELTKSFGWETRHIFEQQDVQELSRKLMERMEEKMKGTKAENVLPQLFSGKIKTYISCINVDYESSRIEDFWDIQLNVSGNKNVLDSFQDYIQVEKLVGENQYYAGEQFKLQDANKGVIFNSFPDVLHLQLKRFEYDIQRDMMMKVNARYEFPEVFDAAPFLAEDSDKSESWDYQLHGVLVHSGDLNTGHYYAFLKPNKDGWFYKYDDDKVTRATMREVLEENFGGEARPSASTGLAPLQRRTPILRQNSAYMLVYIRKSRLDKILTPVTEEDIPAHLKTRFEDEVRSKELLRKERQEAHLYMNIKVVTPKTFREYGGTDLAQFDSDPKTDEAAPRVYRVKRTMSLGDLVVEVAEDLKESPKKVRVWVMVNRQNKTVRPDVPVLDLTQTVEDLYHKVNHHRDPALRIWLEVAEETDAEGNGVFPSYNAPTAPVVANKSDQILLFLKCFDLVNQTLRGVGHIYIGRDKKVDDITPHILKLMGWGDKVPSDERIFLWEEIKPTMIEPLKPKQSLKAAELQDGDIICFQRLLDPKSEKGIQEHRKVQEDRATDLRKSTTDFFNSASEYYDFLTSKKTVKFCPHPSRCDENEYPAFDLTMSCKTTYDTVSQRVGAILGVPSTHIRFWTVNSTTSNPKATVKRNPNNNLLAMLNTAAYSQMAQNNRMDALFFEVLEISLDELEHKKSIKVTLLSEGITKEDQFDLLVNKNGTIDDLVEALVKKAKIPSELEGGRIRVFESSQHRFFRELKRDYPVISMNDYTQVYAERVPDEEMQAADTSLINVFHFQNEPSRVHGVPFRFLLVERLTRDFQGEPFSETKKRLERRTGLRGKSFEKIKFAIIRRTHYSKPQYLTDEDILWEITSSDDDMLGLDHPDRTRAARNGPDLFLK</sequence>
<evidence type="ECO:0000256" key="3">
    <source>
        <dbReference type="ARBA" id="ARBA00009085"/>
    </source>
</evidence>
<dbReference type="Proteomes" id="UP000233524">
    <property type="component" value="Unassembled WGS sequence"/>
</dbReference>
<dbReference type="VEuPathDB" id="FungiDB:jhhlp_002613"/>
<keyword evidence="8" id="KW-0788">Thiol protease</keyword>
<dbReference type="InParanoid" id="A0A2N3NEF0"/>
<comment type="subcellular location">
    <subcellularLocation>
        <location evidence="2">Nucleus</location>
    </subcellularLocation>
</comment>
<dbReference type="PROSITE" id="PS00972">
    <property type="entry name" value="USP_1"/>
    <property type="match status" value="1"/>
</dbReference>
<dbReference type="Pfam" id="PF00443">
    <property type="entry name" value="UCH"/>
    <property type="match status" value="1"/>
</dbReference>
<dbReference type="GO" id="GO:0006508">
    <property type="term" value="P:proteolysis"/>
    <property type="evidence" value="ECO:0007669"/>
    <property type="project" value="UniProtKB-KW"/>
</dbReference>
<dbReference type="GO" id="GO:0005829">
    <property type="term" value="C:cytosol"/>
    <property type="evidence" value="ECO:0007669"/>
    <property type="project" value="TreeGrafter"/>
</dbReference>
<dbReference type="FunCoup" id="A0A2N3NEF0">
    <property type="interactions" value="1348"/>
</dbReference>
<dbReference type="InterPro" id="IPR028889">
    <property type="entry name" value="USP"/>
</dbReference>
<comment type="caution">
    <text evidence="12">The sequence shown here is derived from an EMBL/GenBank/DDBJ whole genome shotgun (WGS) entry which is preliminary data.</text>
</comment>
<evidence type="ECO:0000259" key="10">
    <source>
        <dbReference type="PROSITE" id="PS50144"/>
    </source>
</evidence>
<dbReference type="InterPro" id="IPR038765">
    <property type="entry name" value="Papain-like_cys_pep_sf"/>
</dbReference>
<evidence type="ECO:0000256" key="2">
    <source>
        <dbReference type="ARBA" id="ARBA00004123"/>
    </source>
</evidence>
<evidence type="ECO:0000256" key="8">
    <source>
        <dbReference type="ARBA" id="ARBA00022807"/>
    </source>
</evidence>
<proteinExistence type="inferred from homology"/>
<protein>
    <recommendedName>
        <fullName evidence="4">ubiquitinyl hydrolase 1</fullName>
        <ecNumber evidence="4">3.4.19.12</ecNumber>
    </recommendedName>
</protein>
<name>A0A2N3NEF0_9PEZI</name>
<dbReference type="GO" id="GO:0031647">
    <property type="term" value="P:regulation of protein stability"/>
    <property type="evidence" value="ECO:0007669"/>
    <property type="project" value="TreeGrafter"/>
</dbReference>
<dbReference type="PANTHER" id="PTHR24006:SF644">
    <property type="entry name" value="UBIQUITIN CARBOXYL-TERMINAL HYDROLASE 7"/>
    <property type="match status" value="1"/>
</dbReference>
<evidence type="ECO:0000256" key="9">
    <source>
        <dbReference type="ARBA" id="ARBA00023242"/>
    </source>
</evidence>
<keyword evidence="13" id="KW-1185">Reference proteome</keyword>
<keyword evidence="7" id="KW-0378">Hydrolase</keyword>
<dbReference type="Gene3D" id="3.10.20.90">
    <property type="entry name" value="Phosphatidylinositol 3-kinase Catalytic Subunit, Chain A, domain 1"/>
    <property type="match status" value="2"/>
</dbReference>